<evidence type="ECO:0000313" key="2">
    <source>
        <dbReference type="Proteomes" id="UP000248483"/>
    </source>
</evidence>
<feature type="region of interest" description="Disordered" evidence="1">
    <location>
        <begin position="151"/>
        <end position="173"/>
    </location>
</feature>
<organism evidence="2 3">
    <name type="scientific">Delphinapterus leucas</name>
    <name type="common">Beluga whale</name>
    <dbReference type="NCBI Taxonomy" id="9749"/>
    <lineage>
        <taxon>Eukaryota</taxon>
        <taxon>Metazoa</taxon>
        <taxon>Chordata</taxon>
        <taxon>Craniata</taxon>
        <taxon>Vertebrata</taxon>
        <taxon>Euteleostomi</taxon>
        <taxon>Mammalia</taxon>
        <taxon>Eutheria</taxon>
        <taxon>Laurasiatheria</taxon>
        <taxon>Artiodactyla</taxon>
        <taxon>Whippomorpha</taxon>
        <taxon>Cetacea</taxon>
        <taxon>Odontoceti</taxon>
        <taxon>Monodontidae</taxon>
        <taxon>Delphinapterus</taxon>
    </lineage>
</organism>
<evidence type="ECO:0000313" key="3">
    <source>
        <dbReference type="RefSeq" id="XP_030616965.1"/>
    </source>
</evidence>
<dbReference type="RefSeq" id="XP_030616965.1">
    <property type="nucleotide sequence ID" value="XM_030761105.1"/>
</dbReference>
<dbReference type="Proteomes" id="UP000248483">
    <property type="component" value="Unplaced"/>
</dbReference>
<dbReference type="AlphaFoldDB" id="A0A7F8K8P7"/>
<protein>
    <submittedName>
        <fullName evidence="3">Uncharacterized protein LOC111178987</fullName>
    </submittedName>
</protein>
<reference evidence="3" key="1">
    <citation type="submission" date="2025-08" db="UniProtKB">
        <authorList>
            <consortium name="RefSeq"/>
        </authorList>
    </citation>
    <scope>IDENTIFICATION</scope>
    <source>
        <tissue evidence="3">Blood</tissue>
    </source>
</reference>
<dbReference type="InParanoid" id="A0A7F8K8P7"/>
<feature type="region of interest" description="Disordered" evidence="1">
    <location>
        <begin position="85"/>
        <end position="134"/>
    </location>
</feature>
<dbReference type="GeneID" id="111178987"/>
<keyword evidence="2" id="KW-1185">Reference proteome</keyword>
<sequence length="245" mass="26071">MPSVIHRHQFGEEPLWRTSDYVLYLSAPSARATPPRTTGSGHRTLLPLHGPAAPARLHGQSRIKIALPDVALRDQRLSPKASVHLWGRDLGPSGSQVKGALNQDPGDQAPGQSQTDELSCPWPPYAGPQAKAQSWPRVAWAQGAALGLPARHAEPHHRQGQGLGPAPNPEAGLLAGSAMALSSRAGGTRETLGWPGLSSGQALCPGASHPAVWPSLNKVYHHTKALCTCLARLKHSVLGIYFMFK</sequence>
<dbReference type="KEGG" id="dle:111178987"/>
<evidence type="ECO:0000256" key="1">
    <source>
        <dbReference type="SAM" id="MobiDB-lite"/>
    </source>
</evidence>
<name>A0A7F8K8P7_DELLE</name>
<accession>A0A7F8K8P7</accession>
<proteinExistence type="predicted"/>
<gene>
    <name evidence="3" type="primary">LOC111178987</name>
</gene>